<evidence type="ECO:0000313" key="2">
    <source>
        <dbReference type="Proteomes" id="UP000010366"/>
    </source>
</evidence>
<dbReference type="KEGG" id="cmp:Cha6605_2930"/>
<gene>
    <name evidence="1" type="ORF">Cha6605_2930</name>
</gene>
<dbReference type="HOGENOM" id="CLU_199722_0_0_3"/>
<proteinExistence type="predicted"/>
<name>K9UFS5_CHAP6</name>
<dbReference type="RefSeq" id="WP_015160106.1">
    <property type="nucleotide sequence ID" value="NC_019697.1"/>
</dbReference>
<dbReference type="EMBL" id="CP003600">
    <property type="protein sequence ID" value="AFY93962.1"/>
    <property type="molecule type" value="Genomic_DNA"/>
</dbReference>
<accession>K9UFS5</accession>
<evidence type="ECO:0000313" key="1">
    <source>
        <dbReference type="EMBL" id="AFY93962.1"/>
    </source>
</evidence>
<organism evidence="1 2">
    <name type="scientific">Chamaesiphon minutus (strain ATCC 27169 / PCC 6605)</name>
    <dbReference type="NCBI Taxonomy" id="1173020"/>
    <lineage>
        <taxon>Bacteria</taxon>
        <taxon>Bacillati</taxon>
        <taxon>Cyanobacteriota</taxon>
        <taxon>Cyanophyceae</taxon>
        <taxon>Gomontiellales</taxon>
        <taxon>Chamaesiphonaceae</taxon>
        <taxon>Chamaesiphon</taxon>
    </lineage>
</organism>
<protein>
    <submittedName>
        <fullName evidence="1">Uncharacterized protein</fullName>
    </submittedName>
</protein>
<keyword evidence="2" id="KW-1185">Reference proteome</keyword>
<dbReference type="Proteomes" id="UP000010366">
    <property type="component" value="Chromosome"/>
</dbReference>
<dbReference type="OrthoDB" id="488013at2"/>
<dbReference type="PATRIC" id="fig|1173020.3.peg.3341"/>
<dbReference type="eggNOG" id="ENOG50330QH">
    <property type="taxonomic scope" value="Bacteria"/>
</dbReference>
<sequence length="76" mass="8679">MTLDKHQIDGLPEFCTRTLPAAEFENRMFAAGYSQVGSAPAQAGRSKIWWGHPDYQRVESIYSFDRQTVITAYHVE</sequence>
<reference evidence="1 2" key="1">
    <citation type="submission" date="2012-05" db="EMBL/GenBank/DDBJ databases">
        <title>Finished chromosome of genome of Chamaesiphon sp. PCC 6605.</title>
        <authorList>
            <consortium name="US DOE Joint Genome Institute"/>
            <person name="Gugger M."/>
            <person name="Coursin T."/>
            <person name="Rippka R."/>
            <person name="Tandeau De Marsac N."/>
            <person name="Huntemann M."/>
            <person name="Wei C.-L."/>
            <person name="Han J."/>
            <person name="Detter J.C."/>
            <person name="Han C."/>
            <person name="Tapia R."/>
            <person name="Chen A."/>
            <person name="Kyrpides N."/>
            <person name="Mavromatis K."/>
            <person name="Markowitz V."/>
            <person name="Szeto E."/>
            <person name="Ivanova N."/>
            <person name="Pagani I."/>
            <person name="Pati A."/>
            <person name="Goodwin L."/>
            <person name="Nordberg H.P."/>
            <person name="Cantor M.N."/>
            <person name="Hua S.X."/>
            <person name="Woyke T."/>
            <person name="Kerfeld C.A."/>
        </authorList>
    </citation>
    <scope>NUCLEOTIDE SEQUENCE [LARGE SCALE GENOMIC DNA]</scope>
    <source>
        <strain evidence="2">ATCC 27169 / PCC 6605</strain>
    </source>
</reference>
<dbReference type="AlphaFoldDB" id="K9UFS5"/>